<dbReference type="KEGG" id="mlv:CVS47_02399"/>
<dbReference type="Gene3D" id="3.90.550.10">
    <property type="entry name" value="Spore Coat Polysaccharide Biosynthesis Protein SpsA, Chain A"/>
    <property type="match status" value="1"/>
</dbReference>
<evidence type="ECO:0000313" key="4">
    <source>
        <dbReference type="Proteomes" id="UP000276888"/>
    </source>
</evidence>
<dbReference type="SUPFAM" id="SSF53448">
    <property type="entry name" value="Nucleotide-diphospho-sugar transferases"/>
    <property type="match status" value="1"/>
</dbReference>
<reference evidence="3 4" key="1">
    <citation type="submission" date="2018-08" db="EMBL/GenBank/DDBJ databases">
        <title>Microbacterium lemovicicum sp. nov., a bacterium isolated from a natural uranium-rich soil.</title>
        <authorList>
            <person name="ORTET P."/>
        </authorList>
    </citation>
    <scope>NUCLEOTIDE SEQUENCE [LARGE SCALE GENOMIC DNA]</scope>
    <source>
        <strain evidence="3 4">Viu22</strain>
    </source>
</reference>
<accession>A0A3Q9J167</accession>
<dbReference type="InterPro" id="IPR029044">
    <property type="entry name" value="Nucleotide-diphossugar_trans"/>
</dbReference>
<dbReference type="Pfam" id="PF00583">
    <property type="entry name" value="Acetyltransf_1"/>
    <property type="match status" value="1"/>
</dbReference>
<feature type="region of interest" description="Disordered" evidence="1">
    <location>
        <begin position="199"/>
        <end position="222"/>
    </location>
</feature>
<evidence type="ECO:0000256" key="1">
    <source>
        <dbReference type="SAM" id="MobiDB-lite"/>
    </source>
</evidence>
<organism evidence="3 4">
    <name type="scientific">Microbacterium lemovicicum</name>
    <dbReference type="NCBI Taxonomy" id="1072463"/>
    <lineage>
        <taxon>Bacteria</taxon>
        <taxon>Bacillati</taxon>
        <taxon>Actinomycetota</taxon>
        <taxon>Actinomycetes</taxon>
        <taxon>Micrococcales</taxon>
        <taxon>Microbacteriaceae</taxon>
        <taxon>Microbacterium</taxon>
    </lineage>
</organism>
<dbReference type="CDD" id="cd04301">
    <property type="entry name" value="NAT_SF"/>
    <property type="match status" value="1"/>
</dbReference>
<dbReference type="PROSITE" id="PS51186">
    <property type="entry name" value="GNAT"/>
    <property type="match status" value="1"/>
</dbReference>
<proteinExistence type="predicted"/>
<evidence type="ECO:0000313" key="3">
    <source>
        <dbReference type="EMBL" id="AZS37753.1"/>
    </source>
</evidence>
<keyword evidence="3" id="KW-0808">Transferase</keyword>
<name>A0A3Q9J167_9MICO</name>
<dbReference type="Pfam" id="PF12804">
    <property type="entry name" value="NTP_transf_3"/>
    <property type="match status" value="1"/>
</dbReference>
<dbReference type="PANTHER" id="PTHR43777:SF1">
    <property type="entry name" value="MOLYBDENUM COFACTOR CYTIDYLYLTRANSFERASE"/>
    <property type="match status" value="1"/>
</dbReference>
<dbReference type="AlphaFoldDB" id="A0A3Q9J167"/>
<dbReference type="GO" id="GO:0016747">
    <property type="term" value="F:acyltransferase activity, transferring groups other than amino-acyl groups"/>
    <property type="evidence" value="ECO:0007669"/>
    <property type="project" value="InterPro"/>
</dbReference>
<dbReference type="RefSeq" id="WP_338142366.1">
    <property type="nucleotide sequence ID" value="NZ_CP031423.1"/>
</dbReference>
<protein>
    <submittedName>
        <fullName evidence="3">Acetyltransferase OgpAT</fullName>
        <ecNumber evidence="3">2.3.-.-</ecNumber>
    </submittedName>
</protein>
<feature type="domain" description="N-acetyltransferase" evidence="2">
    <location>
        <begin position="278"/>
        <end position="408"/>
    </location>
</feature>
<dbReference type="Proteomes" id="UP000276888">
    <property type="component" value="Chromosome"/>
</dbReference>
<dbReference type="InterPro" id="IPR025877">
    <property type="entry name" value="MobA-like_NTP_Trfase"/>
</dbReference>
<dbReference type="EC" id="2.3.-.-" evidence="3"/>
<gene>
    <name evidence="3" type="ORF">CVS47_02399</name>
</gene>
<dbReference type="InterPro" id="IPR016181">
    <property type="entry name" value="Acyl_CoA_acyltransferase"/>
</dbReference>
<keyword evidence="3" id="KW-0012">Acyltransferase</keyword>
<sequence length="408" mass="43208">MPGVIGLVLAAGAGSRFGGPKALAREDDGTPWVELAVRMLRDAGCATVLVTLGAGADEAVSLVPHGATAVLVDDWRDGLGASLRAGLGAASALPGDALVVTPVDTPAAVADAATRVVAAVAGPLSSALARAVYRGDPGHPVLIGRDHWEALAATVVGDRGAGPYLRAHGALAVECGDLWSGADVDRRSQRQGYRVDARLEPQGNRVDRRPEPHGNRLDRYRPGDDDDLVEICVRTADAGADATGMLPDDRLWAEIFVLPYVVRHPEFASVVRSESGRVKGYTVGTPDTVAFEAWFRDEWWPERAGRWEPGPPRQEGLLRYAAGRGRGAEPYAAEYPAHLHIDLLPELQGQGWGRRLIDTLVDDLRRAGVPGVHLVAGADNAGAAAFYPRVGFTPLPSGPDVRPFGRTL</sequence>
<dbReference type="PANTHER" id="PTHR43777">
    <property type="entry name" value="MOLYBDENUM COFACTOR CYTIDYLYLTRANSFERASE"/>
    <property type="match status" value="1"/>
</dbReference>
<dbReference type="GO" id="GO:0016779">
    <property type="term" value="F:nucleotidyltransferase activity"/>
    <property type="evidence" value="ECO:0007669"/>
    <property type="project" value="UniProtKB-ARBA"/>
</dbReference>
<dbReference type="InterPro" id="IPR000182">
    <property type="entry name" value="GNAT_dom"/>
</dbReference>
<dbReference type="EMBL" id="CP031423">
    <property type="protein sequence ID" value="AZS37753.1"/>
    <property type="molecule type" value="Genomic_DNA"/>
</dbReference>
<dbReference type="Gene3D" id="3.40.630.30">
    <property type="match status" value="1"/>
</dbReference>
<dbReference type="SUPFAM" id="SSF55729">
    <property type="entry name" value="Acyl-CoA N-acyltransferases (Nat)"/>
    <property type="match status" value="1"/>
</dbReference>
<evidence type="ECO:0000259" key="2">
    <source>
        <dbReference type="PROSITE" id="PS51186"/>
    </source>
</evidence>
<keyword evidence="4" id="KW-1185">Reference proteome</keyword>